<gene>
    <name evidence="2" type="ORF">SIMMY50_162</name>
</gene>
<dbReference type="Proteomes" id="UP000222975">
    <property type="component" value="Segment"/>
</dbReference>
<proteinExistence type="predicted"/>
<reference evidence="3" key="1">
    <citation type="submission" date="2016-03" db="EMBL/GenBank/DDBJ databases">
        <authorList>
            <person name="Sharma R."/>
            <person name="Simister A.R."/>
            <person name="Berg J.A."/>
            <person name="Jensen G.L."/>
            <person name="Keele B.R."/>
            <person name="Ward M.E.H."/>
            <person name="Breakwell D.P."/>
            <person name="Hope S."/>
            <person name="Grose J.H."/>
        </authorList>
    </citation>
    <scope>NUCLEOTIDE SEQUENCE [LARGE SCALE GENOMIC DNA]</scope>
</reference>
<dbReference type="EMBL" id="KU886223">
    <property type="protein sequence ID" value="ANH51624.1"/>
    <property type="molecule type" value="Genomic_DNA"/>
</dbReference>
<feature type="region of interest" description="Disordered" evidence="1">
    <location>
        <begin position="1"/>
        <end position="23"/>
    </location>
</feature>
<evidence type="ECO:0000256" key="1">
    <source>
        <dbReference type="SAM" id="MobiDB-lite"/>
    </source>
</evidence>
<feature type="compositionally biased region" description="Basic and acidic residues" evidence="1">
    <location>
        <begin position="141"/>
        <end position="154"/>
    </location>
</feature>
<protein>
    <submittedName>
        <fullName evidence="2">Uncharacterized protein</fullName>
    </submittedName>
</protein>
<evidence type="ECO:0000313" key="3">
    <source>
        <dbReference type="Proteomes" id="UP000222975"/>
    </source>
</evidence>
<accession>A0A173GD61</accession>
<name>A0A173GD61_9CAUD</name>
<feature type="region of interest" description="Disordered" evidence="1">
    <location>
        <begin position="129"/>
        <end position="154"/>
    </location>
</feature>
<keyword evidence="3" id="KW-1185">Reference proteome</keyword>
<evidence type="ECO:0000313" key="2">
    <source>
        <dbReference type="EMBL" id="ANH51624.1"/>
    </source>
</evidence>
<feature type="compositionally biased region" description="Basic and acidic residues" evidence="1">
    <location>
        <begin position="1"/>
        <end position="11"/>
    </location>
</feature>
<organism evidence="2 3">
    <name type="scientific">Erwinia phage vB_EamM_Simmy50</name>
    <dbReference type="NCBI Taxonomy" id="1815988"/>
    <lineage>
        <taxon>Viruses</taxon>
        <taxon>Duplodnaviria</taxon>
        <taxon>Heunggongvirae</taxon>
        <taxon>Uroviricota</taxon>
        <taxon>Caudoviricetes</taxon>
        <taxon>Chimalliviridae</taxon>
        <taxon>Agricanvirus</taxon>
        <taxon>Agricanvirus simmy50</taxon>
    </lineage>
</organism>
<sequence length="154" mass="17748">MSDKKKPRDQLTEMLTDPTKRSRQTAHPLVRLWRQFMARELITPSKWGALIAEHITRLRQYKEMDVQAVGTERGNLKKAFIEKNTMSFSAFQRGLRFLGFAKVTIIVIAERPNGEKVEERVEIELIKRMFTAGTPPATPPTEKDKPDSDKPPEK</sequence>